<evidence type="ECO:0000256" key="1">
    <source>
        <dbReference type="ARBA" id="ARBA00004651"/>
    </source>
</evidence>
<organism evidence="8 9">
    <name type="scientific">Parvularcula dongshanensis</name>
    <dbReference type="NCBI Taxonomy" id="1173995"/>
    <lineage>
        <taxon>Bacteria</taxon>
        <taxon>Pseudomonadati</taxon>
        <taxon>Pseudomonadota</taxon>
        <taxon>Alphaproteobacteria</taxon>
        <taxon>Parvularculales</taxon>
        <taxon>Parvularculaceae</taxon>
        <taxon>Parvularcula</taxon>
    </lineage>
</organism>
<dbReference type="Pfam" id="PF00893">
    <property type="entry name" value="Multi_Drug_Res"/>
    <property type="match status" value="1"/>
</dbReference>
<dbReference type="AlphaFoldDB" id="A0A840HZW7"/>
<keyword evidence="4 7" id="KW-1133">Transmembrane helix</keyword>
<evidence type="ECO:0000256" key="4">
    <source>
        <dbReference type="ARBA" id="ARBA00022989"/>
    </source>
</evidence>
<comment type="similarity">
    <text evidence="6">Belongs to the drug/metabolite transporter (DMT) superfamily. Small multidrug resistance (SMR) (TC 2.A.7.1) family.</text>
</comment>
<dbReference type="InterPro" id="IPR037185">
    <property type="entry name" value="EmrE-like"/>
</dbReference>
<dbReference type="PANTHER" id="PTHR30561:SF9">
    <property type="entry name" value="4-AMINO-4-DEOXY-L-ARABINOSE-PHOSPHOUNDECAPRENOL FLIPPASE SUBUNIT ARNF-RELATED"/>
    <property type="match status" value="1"/>
</dbReference>
<evidence type="ECO:0000256" key="2">
    <source>
        <dbReference type="ARBA" id="ARBA00022475"/>
    </source>
</evidence>
<dbReference type="InterPro" id="IPR045324">
    <property type="entry name" value="Small_multidrug_res"/>
</dbReference>
<evidence type="ECO:0000256" key="7">
    <source>
        <dbReference type="SAM" id="Phobius"/>
    </source>
</evidence>
<dbReference type="Proteomes" id="UP000563524">
    <property type="component" value="Unassembled WGS sequence"/>
</dbReference>
<feature type="transmembrane region" description="Helical" evidence="7">
    <location>
        <begin position="72"/>
        <end position="93"/>
    </location>
</feature>
<feature type="transmembrane region" description="Helical" evidence="7">
    <location>
        <begin position="99"/>
        <end position="116"/>
    </location>
</feature>
<dbReference type="RefSeq" id="WP_183815452.1">
    <property type="nucleotide sequence ID" value="NZ_JACHOB010000001.1"/>
</dbReference>
<protein>
    <submittedName>
        <fullName evidence="8">Multidrug transporter EmrE-like cation transporter</fullName>
    </submittedName>
</protein>
<keyword evidence="9" id="KW-1185">Reference proteome</keyword>
<dbReference type="GO" id="GO:0005886">
    <property type="term" value="C:plasma membrane"/>
    <property type="evidence" value="ECO:0007669"/>
    <property type="project" value="UniProtKB-SubCell"/>
</dbReference>
<proteinExistence type="inferred from homology"/>
<sequence length="118" mass="12221">MNPAWFLVGLAVCANVATNASLKRLMQTVTPRPAIGFAFELMASPWAWIAGVSGMTLLGAYVLALRSLDLSTSYAVTTSAALIGITLVSITLLGEQATLTKLGGVGLVILGIVLLSRS</sequence>
<dbReference type="Gene3D" id="1.10.3730.20">
    <property type="match status" value="1"/>
</dbReference>
<evidence type="ECO:0000313" key="8">
    <source>
        <dbReference type="EMBL" id="MBB4657967.1"/>
    </source>
</evidence>
<keyword evidence="5 7" id="KW-0472">Membrane</keyword>
<gene>
    <name evidence="8" type="ORF">GGQ59_000467</name>
</gene>
<keyword evidence="3 6" id="KW-0812">Transmembrane</keyword>
<keyword evidence="2" id="KW-1003">Cell membrane</keyword>
<feature type="transmembrane region" description="Helical" evidence="7">
    <location>
        <begin position="46"/>
        <end position="65"/>
    </location>
</feature>
<reference evidence="8 9" key="1">
    <citation type="submission" date="2020-08" db="EMBL/GenBank/DDBJ databases">
        <title>Genomic Encyclopedia of Type Strains, Phase IV (KMG-IV): sequencing the most valuable type-strain genomes for metagenomic binning, comparative biology and taxonomic classification.</title>
        <authorList>
            <person name="Goeker M."/>
        </authorList>
    </citation>
    <scope>NUCLEOTIDE SEQUENCE [LARGE SCALE GENOMIC DNA]</scope>
    <source>
        <strain evidence="8 9">DSM 102850</strain>
    </source>
</reference>
<comment type="subcellular location">
    <subcellularLocation>
        <location evidence="1 6">Cell membrane</location>
        <topology evidence="1 6">Multi-pass membrane protein</topology>
    </subcellularLocation>
</comment>
<evidence type="ECO:0000256" key="5">
    <source>
        <dbReference type="ARBA" id="ARBA00023136"/>
    </source>
</evidence>
<evidence type="ECO:0000256" key="6">
    <source>
        <dbReference type="RuleBase" id="RU003942"/>
    </source>
</evidence>
<dbReference type="InterPro" id="IPR000390">
    <property type="entry name" value="Small_drug/metabolite_transptr"/>
</dbReference>
<name>A0A840HZW7_9PROT</name>
<dbReference type="GO" id="GO:0022857">
    <property type="term" value="F:transmembrane transporter activity"/>
    <property type="evidence" value="ECO:0007669"/>
    <property type="project" value="InterPro"/>
</dbReference>
<accession>A0A840HZW7</accession>
<comment type="caution">
    <text evidence="8">The sequence shown here is derived from an EMBL/GenBank/DDBJ whole genome shotgun (WGS) entry which is preliminary data.</text>
</comment>
<dbReference type="EMBL" id="JACHOB010000001">
    <property type="protein sequence ID" value="MBB4657967.1"/>
    <property type="molecule type" value="Genomic_DNA"/>
</dbReference>
<dbReference type="SUPFAM" id="SSF103481">
    <property type="entry name" value="Multidrug resistance efflux transporter EmrE"/>
    <property type="match status" value="1"/>
</dbReference>
<dbReference type="PANTHER" id="PTHR30561">
    <property type="entry name" value="SMR FAMILY PROTON-DEPENDENT DRUG EFFLUX TRANSPORTER SUGE"/>
    <property type="match status" value="1"/>
</dbReference>
<evidence type="ECO:0000313" key="9">
    <source>
        <dbReference type="Proteomes" id="UP000563524"/>
    </source>
</evidence>
<evidence type="ECO:0000256" key="3">
    <source>
        <dbReference type="ARBA" id="ARBA00022692"/>
    </source>
</evidence>